<gene>
    <name evidence="5" type="ORF">HNR12_000221</name>
</gene>
<comment type="similarity">
    <text evidence="1">Belongs to the P-Pant transferase superfamily. Gsp/Sfp/HetI/AcpT family.</text>
</comment>
<dbReference type="GO" id="GO:0005829">
    <property type="term" value="C:cytosol"/>
    <property type="evidence" value="ECO:0007669"/>
    <property type="project" value="TreeGrafter"/>
</dbReference>
<evidence type="ECO:0000256" key="3">
    <source>
        <dbReference type="SAM" id="MobiDB-lite"/>
    </source>
</evidence>
<dbReference type="EC" id="2.7.8.-" evidence="5"/>
<dbReference type="InterPro" id="IPR050559">
    <property type="entry name" value="P-Pant_transferase_sf"/>
</dbReference>
<dbReference type="GO" id="GO:0000287">
    <property type="term" value="F:magnesium ion binding"/>
    <property type="evidence" value="ECO:0007669"/>
    <property type="project" value="InterPro"/>
</dbReference>
<protein>
    <submittedName>
        <fullName evidence="5">4'-phosphopantetheinyl transferase</fullName>
        <ecNumber evidence="5">2.7.8.-</ecNumber>
    </submittedName>
</protein>
<comment type="caution">
    <text evidence="5">The sequence shown here is derived from an EMBL/GenBank/DDBJ whole genome shotgun (WGS) entry which is preliminary data.</text>
</comment>
<dbReference type="Proteomes" id="UP000575985">
    <property type="component" value="Unassembled WGS sequence"/>
</dbReference>
<dbReference type="GO" id="GO:0019878">
    <property type="term" value="P:lysine biosynthetic process via aminoadipic acid"/>
    <property type="evidence" value="ECO:0007669"/>
    <property type="project" value="TreeGrafter"/>
</dbReference>
<accession>A0A853BGU1</accession>
<dbReference type="PANTHER" id="PTHR12215">
    <property type="entry name" value="PHOSPHOPANTETHEINE TRANSFERASE"/>
    <property type="match status" value="1"/>
</dbReference>
<dbReference type="PANTHER" id="PTHR12215:SF10">
    <property type="entry name" value="L-AMINOADIPATE-SEMIALDEHYDE DEHYDROGENASE-PHOSPHOPANTETHEINYL TRANSFERASE"/>
    <property type="match status" value="1"/>
</dbReference>
<dbReference type="RefSeq" id="WP_308118739.1">
    <property type="nucleotide sequence ID" value="NZ_JACCFO010000001.1"/>
</dbReference>
<dbReference type="InterPro" id="IPR008278">
    <property type="entry name" value="4-PPantetheinyl_Trfase_dom"/>
</dbReference>
<dbReference type="AlphaFoldDB" id="A0A853BGU1"/>
<keyword evidence="2 5" id="KW-0808">Transferase</keyword>
<dbReference type="Pfam" id="PF01648">
    <property type="entry name" value="ACPS"/>
    <property type="match status" value="1"/>
</dbReference>
<feature type="region of interest" description="Disordered" evidence="3">
    <location>
        <begin position="70"/>
        <end position="103"/>
    </location>
</feature>
<evidence type="ECO:0000259" key="4">
    <source>
        <dbReference type="Pfam" id="PF01648"/>
    </source>
</evidence>
<evidence type="ECO:0000313" key="6">
    <source>
        <dbReference type="Proteomes" id="UP000575985"/>
    </source>
</evidence>
<dbReference type="Gene3D" id="3.90.470.20">
    <property type="entry name" value="4'-phosphopantetheinyl transferase domain"/>
    <property type="match status" value="1"/>
</dbReference>
<feature type="compositionally biased region" description="Low complexity" evidence="3">
    <location>
        <begin position="268"/>
        <end position="286"/>
    </location>
</feature>
<proteinExistence type="inferred from homology"/>
<feature type="region of interest" description="Disordered" evidence="3">
    <location>
        <begin position="251"/>
        <end position="297"/>
    </location>
</feature>
<reference evidence="5 6" key="1">
    <citation type="submission" date="2020-07" db="EMBL/GenBank/DDBJ databases">
        <title>Sequencing the genomes of 1000 actinobacteria strains.</title>
        <authorList>
            <person name="Klenk H.-P."/>
        </authorList>
    </citation>
    <scope>NUCLEOTIDE SEQUENCE [LARGE SCALE GENOMIC DNA]</scope>
    <source>
        <strain evidence="5 6">DSM 45927</strain>
    </source>
</reference>
<feature type="domain" description="4'-phosphopantetheinyl transferase" evidence="4">
    <location>
        <begin position="123"/>
        <end position="186"/>
    </location>
</feature>
<organism evidence="5 6">
    <name type="scientific">Streptomonospora nanhaiensis</name>
    <dbReference type="NCBI Taxonomy" id="1323731"/>
    <lineage>
        <taxon>Bacteria</taxon>
        <taxon>Bacillati</taxon>
        <taxon>Actinomycetota</taxon>
        <taxon>Actinomycetes</taxon>
        <taxon>Streptosporangiales</taxon>
        <taxon>Nocardiopsidaceae</taxon>
        <taxon>Streptomonospora</taxon>
    </lineage>
</organism>
<dbReference type="EMBL" id="JACCFO010000001">
    <property type="protein sequence ID" value="NYI93944.1"/>
    <property type="molecule type" value="Genomic_DNA"/>
</dbReference>
<evidence type="ECO:0000256" key="2">
    <source>
        <dbReference type="ARBA" id="ARBA00022679"/>
    </source>
</evidence>
<keyword evidence="6" id="KW-1185">Reference proteome</keyword>
<name>A0A853BGU1_9ACTN</name>
<evidence type="ECO:0000313" key="5">
    <source>
        <dbReference type="EMBL" id="NYI93944.1"/>
    </source>
</evidence>
<dbReference type="SUPFAM" id="SSF56214">
    <property type="entry name" value="4'-phosphopantetheinyl transferase"/>
    <property type="match status" value="2"/>
</dbReference>
<dbReference type="GO" id="GO:0008897">
    <property type="term" value="F:holo-[acyl-carrier-protein] synthase activity"/>
    <property type="evidence" value="ECO:0007669"/>
    <property type="project" value="InterPro"/>
</dbReference>
<dbReference type="InterPro" id="IPR037143">
    <property type="entry name" value="4-PPantetheinyl_Trfase_dom_sf"/>
</dbReference>
<evidence type="ECO:0000256" key="1">
    <source>
        <dbReference type="ARBA" id="ARBA00010990"/>
    </source>
</evidence>
<sequence>MTPLTCDLWWGDLTATSPDRLRALYGLLDADERQRHAAFRVPADKDRYALAHGLARLAVGRAAGIAPESVTFDHLRTPRQGKADPPGRGPRGKPRPSGPAEGWEISFSHSGDRVLLAMARGVQVGADVQEVRTVRMGVDSLLGQLLHEDERGHFTRLDPRQREADFFTYWSRKEALVKATGEGLAAATKVVVSPPGAPIAVHSWDTPNGPAPGHVQLLDVAAGDGYSASVAALTPRPLEISVRDTADLLKGLPKARPRTGLRGGTGLGPAKTRTAPATATRRTAPASQHRPGPSATR</sequence>